<accession>A0A6B2JFQ7</accession>
<evidence type="ECO:0000313" key="6">
    <source>
        <dbReference type="EMBL" id="NDU99910.1"/>
    </source>
</evidence>
<gene>
    <name evidence="6" type="ORF">GZA08_02860</name>
</gene>
<dbReference type="PANTHER" id="PTHR43667">
    <property type="entry name" value="CYCLOPROPANE-FATTY-ACYL-PHOSPHOLIPID SYNTHASE"/>
    <property type="match status" value="1"/>
</dbReference>
<dbReference type="InterPro" id="IPR050723">
    <property type="entry name" value="CFA/CMAS"/>
</dbReference>
<reference evidence="6 7" key="1">
    <citation type="submission" date="2020-02" db="EMBL/GenBank/DDBJ databases">
        <title>Pseudoroseicyclus tamarix, sp. nov., isolated from offshore sediment of a Tamarix chinensis forest.</title>
        <authorList>
            <person name="Gai Y."/>
        </authorList>
    </citation>
    <scope>NUCLEOTIDE SEQUENCE [LARGE SCALE GENOMIC DNA]</scope>
    <source>
        <strain evidence="6 7">CLL3-39</strain>
    </source>
</reference>
<evidence type="ECO:0000256" key="2">
    <source>
        <dbReference type="ARBA" id="ARBA00022603"/>
    </source>
</evidence>
<keyword evidence="4" id="KW-0949">S-adenosyl-L-methionine</keyword>
<sequence>MWDKIFDAAMRRFVQRGALEVTVADGPARRYGEPGAEPVHVHLADEALLRKVILTPDMGIGEGYTDGRVIFPQDDPRPLIRLALMNRAVEATPFLMRLLDSIAAPIQRFIAGNPLIRSRQNVAHHYDLDGRLYDLFLDEDRQYSCAYFPDDELSLEEAQVAKKRHIIGKLCLEPGMRVLDIGCGWGGMALTLAKDYGAQVVGVTLSEEQLKIGRQRVKDAGLEDKIDLRLMDYRDVTEQFDRIVSVGMFEHVGRRHYREYFDKVRDLLTEEGVALIHTIGSTDAPRATSTWTRKYIFPGGYIPSMSETMAQIEKAHLVTADVEVWRTHYAKTLRHWHERFMSHVDEAEKLHDDRFVRMWRFYLASAEEGFRLGTLVNFQFQLARSNTAVPVTRDYLYRN</sequence>
<evidence type="ECO:0000313" key="7">
    <source>
        <dbReference type="Proteomes" id="UP000474757"/>
    </source>
</evidence>
<comment type="caution">
    <text evidence="6">The sequence shown here is derived from an EMBL/GenBank/DDBJ whole genome shotgun (WGS) entry which is preliminary data.</text>
</comment>
<dbReference type="Proteomes" id="UP000474757">
    <property type="component" value="Unassembled WGS sequence"/>
</dbReference>
<dbReference type="GO" id="GO:0008610">
    <property type="term" value="P:lipid biosynthetic process"/>
    <property type="evidence" value="ECO:0007669"/>
    <property type="project" value="InterPro"/>
</dbReference>
<evidence type="ECO:0000256" key="5">
    <source>
        <dbReference type="ARBA" id="ARBA00023098"/>
    </source>
</evidence>
<protein>
    <submittedName>
        <fullName evidence="6">Class I SAM-dependent methyltransferase</fullName>
    </submittedName>
</protein>
<organism evidence="6 7">
    <name type="scientific">Pseudoroseicyclus tamaricis</name>
    <dbReference type="NCBI Taxonomy" id="2705421"/>
    <lineage>
        <taxon>Bacteria</taxon>
        <taxon>Pseudomonadati</taxon>
        <taxon>Pseudomonadota</taxon>
        <taxon>Alphaproteobacteria</taxon>
        <taxon>Rhodobacterales</taxon>
        <taxon>Paracoccaceae</taxon>
        <taxon>Pseudoroseicyclus</taxon>
    </lineage>
</organism>
<keyword evidence="5" id="KW-0443">Lipid metabolism</keyword>
<keyword evidence="2 6" id="KW-0489">Methyltransferase</keyword>
<dbReference type="CDD" id="cd02440">
    <property type="entry name" value="AdoMet_MTases"/>
    <property type="match status" value="1"/>
</dbReference>
<proteinExistence type="inferred from homology"/>
<dbReference type="EMBL" id="JAAGAB010000001">
    <property type="protein sequence ID" value="NDU99910.1"/>
    <property type="molecule type" value="Genomic_DNA"/>
</dbReference>
<name>A0A6B2JFQ7_9RHOB</name>
<dbReference type="PANTHER" id="PTHR43667:SF1">
    <property type="entry name" value="CYCLOPROPANE-FATTY-ACYL-PHOSPHOLIPID SYNTHASE"/>
    <property type="match status" value="1"/>
</dbReference>
<dbReference type="InterPro" id="IPR029063">
    <property type="entry name" value="SAM-dependent_MTases_sf"/>
</dbReference>
<dbReference type="InterPro" id="IPR003333">
    <property type="entry name" value="CMAS"/>
</dbReference>
<dbReference type="Gene3D" id="3.40.50.150">
    <property type="entry name" value="Vaccinia Virus protein VP39"/>
    <property type="match status" value="1"/>
</dbReference>
<dbReference type="RefSeq" id="WP_163889780.1">
    <property type="nucleotide sequence ID" value="NZ_JAAFYS010000001.1"/>
</dbReference>
<dbReference type="SUPFAM" id="SSF53335">
    <property type="entry name" value="S-adenosyl-L-methionine-dependent methyltransferases"/>
    <property type="match status" value="1"/>
</dbReference>
<comment type="similarity">
    <text evidence="1">Belongs to the CFA/CMAS family.</text>
</comment>
<dbReference type="Pfam" id="PF02353">
    <property type="entry name" value="CMAS"/>
    <property type="match status" value="1"/>
</dbReference>
<evidence type="ECO:0000256" key="1">
    <source>
        <dbReference type="ARBA" id="ARBA00010815"/>
    </source>
</evidence>
<dbReference type="PIRSF" id="PIRSF003085">
    <property type="entry name" value="CMAS"/>
    <property type="match status" value="1"/>
</dbReference>
<dbReference type="GO" id="GO:0008168">
    <property type="term" value="F:methyltransferase activity"/>
    <property type="evidence" value="ECO:0007669"/>
    <property type="project" value="UniProtKB-KW"/>
</dbReference>
<dbReference type="AlphaFoldDB" id="A0A6B2JFQ7"/>
<evidence type="ECO:0000256" key="3">
    <source>
        <dbReference type="ARBA" id="ARBA00022679"/>
    </source>
</evidence>
<evidence type="ECO:0000256" key="4">
    <source>
        <dbReference type="ARBA" id="ARBA00022691"/>
    </source>
</evidence>
<keyword evidence="7" id="KW-1185">Reference proteome</keyword>
<dbReference type="GO" id="GO:0032259">
    <property type="term" value="P:methylation"/>
    <property type="evidence" value="ECO:0007669"/>
    <property type="project" value="UniProtKB-KW"/>
</dbReference>
<keyword evidence="3 6" id="KW-0808">Transferase</keyword>